<proteinExistence type="predicted"/>
<sequence>MVLEQARDARGACRLAEEALLGGEEPVGGEDLVVGDGVDEAARLVTGRYRVIP</sequence>
<dbReference type="AlphaFoldDB" id="A0A6J7QGI5"/>
<name>A0A6J7QGI5_9ZZZZ</name>
<accession>A0A6J7QGI5</accession>
<protein>
    <submittedName>
        <fullName evidence="1">Unannotated protein</fullName>
    </submittedName>
</protein>
<organism evidence="1">
    <name type="scientific">freshwater metagenome</name>
    <dbReference type="NCBI Taxonomy" id="449393"/>
    <lineage>
        <taxon>unclassified sequences</taxon>
        <taxon>metagenomes</taxon>
        <taxon>ecological metagenomes</taxon>
    </lineage>
</organism>
<gene>
    <name evidence="1" type="ORF">UFOPK4061_01165</name>
</gene>
<reference evidence="1" key="1">
    <citation type="submission" date="2020-05" db="EMBL/GenBank/DDBJ databases">
        <authorList>
            <person name="Chiriac C."/>
            <person name="Salcher M."/>
            <person name="Ghai R."/>
            <person name="Kavagutti S V."/>
        </authorList>
    </citation>
    <scope>NUCLEOTIDE SEQUENCE</scope>
</reference>
<dbReference type="EMBL" id="CAFBPD010000206">
    <property type="protein sequence ID" value="CAB5016757.1"/>
    <property type="molecule type" value="Genomic_DNA"/>
</dbReference>
<evidence type="ECO:0000313" key="1">
    <source>
        <dbReference type="EMBL" id="CAB5016757.1"/>
    </source>
</evidence>